<gene>
    <name evidence="1" type="ORF">phiOH_p44</name>
</gene>
<reference evidence="1 2" key="1">
    <citation type="submission" date="2020-02" db="EMBL/GenBank/DDBJ databases">
        <title>Identification and Characterization of First Virulent Phages, Including a Novel Jumbo Virus, Infecting Ochrobactrum spp.</title>
        <authorList>
            <person name="Decewicz P."/>
            <person name="Golec P."/>
            <person name="Szymczak M."/>
            <person name="Radlinska M."/>
            <person name="Dziewit L."/>
        </authorList>
    </citation>
    <scope>NUCLEOTIDE SEQUENCE [LARGE SCALE GENOMIC DNA]</scope>
</reference>
<protein>
    <submittedName>
        <fullName evidence="1">Baseplate protein</fullName>
    </submittedName>
</protein>
<name>A0A6G6XYB3_9CAUD</name>
<evidence type="ECO:0000313" key="1">
    <source>
        <dbReference type="EMBL" id="QIG66100.1"/>
    </source>
</evidence>
<dbReference type="Proteomes" id="UP000503046">
    <property type="component" value="Segment"/>
</dbReference>
<dbReference type="EMBL" id="MT028492">
    <property type="protein sequence ID" value="QIG66100.1"/>
    <property type="molecule type" value="Genomic_DNA"/>
</dbReference>
<accession>A0A6G6XYB3</accession>
<sequence length="185" mass="20749">MKNFGKFTAHNENIDIGNGEQVSVIIFRDVNGVDWFELAAQFPHPWYIVVDDNSVIVSMEESHESTQIAGYTIIGIDSNFGYTRGPGGTVYGKIWDGAAIVEPPVELPPLETWRIDAALQLRNEAWDVAAKIATLPVQQRVVYNSQWRNKGSFERADDLVVNGIMVWFSISSPDMDDIWNEGLAF</sequence>
<evidence type="ECO:0000313" key="2">
    <source>
        <dbReference type="Proteomes" id="UP000503046"/>
    </source>
</evidence>
<organism evidence="1 2">
    <name type="scientific">Ochrobactrum phage vB_OspP_OH</name>
    <dbReference type="NCBI Taxonomy" id="2712957"/>
    <lineage>
        <taxon>Viruses</taxon>
        <taxon>Duplodnaviria</taxon>
        <taxon>Heunggongvirae</taxon>
        <taxon>Uroviricota</taxon>
        <taxon>Caudoviricetes</taxon>
        <taxon>Wolominvirus</taxon>
        <taxon>Wolominvirus OH</taxon>
    </lineage>
</organism>
<proteinExistence type="predicted"/>
<keyword evidence="2" id="KW-1185">Reference proteome</keyword>